<gene>
    <name evidence="2" type="ORF">MasN3_38300</name>
</gene>
<evidence type="ECO:0000313" key="2">
    <source>
        <dbReference type="EMBL" id="BDT60336.1"/>
    </source>
</evidence>
<feature type="region of interest" description="Disordered" evidence="1">
    <location>
        <begin position="41"/>
        <end position="60"/>
    </location>
</feature>
<evidence type="ECO:0000256" key="1">
    <source>
        <dbReference type="SAM" id="MobiDB-lite"/>
    </source>
</evidence>
<reference evidence="2" key="1">
    <citation type="submission" date="2022-11" db="EMBL/GenBank/DDBJ databases">
        <title>Isolation and characterization of PLA-degrading bacterium Massilia sp. from Antarctic soil.</title>
        <authorList>
            <person name="Sato K."/>
            <person name="Gomez-Fuentes C."/>
            <person name="Ahmad S.A."/>
            <person name="Zulkharnain A."/>
        </authorList>
    </citation>
    <scope>NUCLEOTIDE SEQUENCE</scope>
    <source>
        <strain evidence="2">N-3</strain>
    </source>
</reference>
<sequence length="60" mass="6615">MTSSDFLLRYASVTTALFDHIEHDMLALSCAFIDDEDTAPPAWQDALPPHAMQQLGLPQA</sequence>
<evidence type="ECO:0000313" key="3">
    <source>
        <dbReference type="Proteomes" id="UP001163336"/>
    </source>
</evidence>
<accession>A0ABM8CAM2</accession>
<protein>
    <submittedName>
        <fullName evidence="2">Uncharacterized protein</fullName>
    </submittedName>
</protein>
<dbReference type="Proteomes" id="UP001163336">
    <property type="component" value="Chromosome"/>
</dbReference>
<organism evidence="2 3">
    <name type="scientific">Massilia varians</name>
    <dbReference type="NCBI Taxonomy" id="457921"/>
    <lineage>
        <taxon>Bacteria</taxon>
        <taxon>Pseudomonadati</taxon>
        <taxon>Pseudomonadota</taxon>
        <taxon>Betaproteobacteria</taxon>
        <taxon>Burkholderiales</taxon>
        <taxon>Oxalobacteraceae</taxon>
        <taxon>Telluria group</taxon>
        <taxon>Massilia</taxon>
    </lineage>
</organism>
<dbReference type="EMBL" id="AP026966">
    <property type="protein sequence ID" value="BDT60336.1"/>
    <property type="molecule type" value="Genomic_DNA"/>
</dbReference>
<name>A0ABM8CAM2_9BURK</name>
<keyword evidence="3" id="KW-1185">Reference proteome</keyword>
<dbReference type="RefSeq" id="WP_281909410.1">
    <property type="nucleotide sequence ID" value="NZ_AP026966.1"/>
</dbReference>
<proteinExistence type="predicted"/>